<sequence>MKKLLLILTILPVMICCDRQESIDLSQLNLNEPIEPIINFEDRLLLGIETVEYPFCLLLEVEKSEKYSFDGIDLKGQKIIFQINSEKLKTDSITRFGGGHIDLRPIKSTKDLNDILGAFNAENKIYGVRIEMKTASLKSDILKKIQAKYGKGLKNPNTDNGLYWNVKSEHKYIFYAPDYDKLIILNNEYLSKTCYWDTFNGLIDFGGCDNAQYMQELVKNATKPEDVKNKPIIKIDKNWSINNLIVGQSNEGDFVKSETNKNFDRMDEISGSTGNISGIIYQNDYHDFYFYLSVNKINPDNKKENIINGFSINDFKKVDISFENGLKAGMKFENVVKLLDKKTIIDFDDLKFANYIEIKNTPYKVTLIFDKNMLFSGMFMK</sequence>
<dbReference type="Proteomes" id="UP001597549">
    <property type="component" value="Unassembled WGS sequence"/>
</dbReference>
<reference evidence="2" key="1">
    <citation type="journal article" date="2019" name="Int. J. Syst. Evol. Microbiol.">
        <title>The Global Catalogue of Microorganisms (GCM) 10K type strain sequencing project: providing services to taxonomists for standard genome sequencing and annotation.</title>
        <authorList>
            <consortium name="The Broad Institute Genomics Platform"/>
            <consortium name="The Broad Institute Genome Sequencing Center for Infectious Disease"/>
            <person name="Wu L."/>
            <person name="Ma J."/>
        </authorList>
    </citation>
    <scope>NUCLEOTIDE SEQUENCE [LARGE SCALE GENOMIC DNA]</scope>
    <source>
        <strain evidence="2">KCTC 52644</strain>
    </source>
</reference>
<evidence type="ECO:0000313" key="1">
    <source>
        <dbReference type="EMBL" id="MFD2907112.1"/>
    </source>
</evidence>
<accession>A0ABW5Z5J1</accession>
<keyword evidence="2" id="KW-1185">Reference proteome</keyword>
<dbReference type="RefSeq" id="WP_379802828.1">
    <property type="nucleotide sequence ID" value="NZ_JBHUOL010000001.1"/>
</dbReference>
<evidence type="ECO:0000313" key="2">
    <source>
        <dbReference type="Proteomes" id="UP001597549"/>
    </source>
</evidence>
<organism evidence="1 2">
    <name type="scientific">Flavobacterium ardleyense</name>
    <dbReference type="NCBI Taxonomy" id="2038737"/>
    <lineage>
        <taxon>Bacteria</taxon>
        <taxon>Pseudomonadati</taxon>
        <taxon>Bacteroidota</taxon>
        <taxon>Flavobacteriia</taxon>
        <taxon>Flavobacteriales</taxon>
        <taxon>Flavobacteriaceae</taxon>
        <taxon>Flavobacterium</taxon>
    </lineage>
</organism>
<proteinExistence type="predicted"/>
<comment type="caution">
    <text evidence="1">The sequence shown here is derived from an EMBL/GenBank/DDBJ whole genome shotgun (WGS) entry which is preliminary data.</text>
</comment>
<evidence type="ECO:0008006" key="3">
    <source>
        <dbReference type="Google" id="ProtNLM"/>
    </source>
</evidence>
<protein>
    <recommendedName>
        <fullName evidence="3">Lipoprotein</fullName>
    </recommendedName>
</protein>
<name>A0ABW5Z5J1_9FLAO</name>
<gene>
    <name evidence="1" type="ORF">ACFSX9_00040</name>
</gene>
<dbReference type="EMBL" id="JBHUOL010000001">
    <property type="protein sequence ID" value="MFD2907112.1"/>
    <property type="molecule type" value="Genomic_DNA"/>
</dbReference>